<dbReference type="EMBL" id="JAAXPJ010000021">
    <property type="protein sequence ID" value="NKZ15584.1"/>
    <property type="molecule type" value="Genomic_DNA"/>
</dbReference>
<evidence type="ECO:0000313" key="3">
    <source>
        <dbReference type="Proteomes" id="UP000518188"/>
    </source>
</evidence>
<sequence length="89" mass="9249">MSTRYLHRAATTCGAAVALVLVVSCGSGKPMRNIEEDVTIPQMTIGETITGEPHGPAGDTEAPTTPPRTPETSKATPPFTTPPQVAVPH</sequence>
<name>A0A7X6MZ65_9MYCO</name>
<organism evidence="2 3">
    <name type="scientific">Mycolicibacterium septicum DSM 44393</name>
    <dbReference type="NCBI Taxonomy" id="1341646"/>
    <lineage>
        <taxon>Bacteria</taxon>
        <taxon>Bacillati</taxon>
        <taxon>Actinomycetota</taxon>
        <taxon>Actinomycetes</taxon>
        <taxon>Mycobacteriales</taxon>
        <taxon>Mycobacteriaceae</taxon>
        <taxon>Mycolicibacterium</taxon>
    </lineage>
</organism>
<evidence type="ECO:0000256" key="1">
    <source>
        <dbReference type="SAM" id="MobiDB-lite"/>
    </source>
</evidence>
<feature type="region of interest" description="Disordered" evidence="1">
    <location>
        <begin position="46"/>
        <end position="89"/>
    </location>
</feature>
<protein>
    <submittedName>
        <fullName evidence="2">Uncharacterized protein</fullName>
    </submittedName>
</protein>
<evidence type="ECO:0000313" key="2">
    <source>
        <dbReference type="EMBL" id="NKZ15584.1"/>
    </source>
</evidence>
<dbReference type="RefSeq" id="WP_162563135.1">
    <property type="nucleotide sequence ID" value="NZ_HG322951.1"/>
</dbReference>
<reference evidence="2 3" key="1">
    <citation type="submission" date="2020-04" db="EMBL/GenBank/DDBJ databases">
        <title>MicrobeNet Type strains.</title>
        <authorList>
            <person name="Nicholson A.C."/>
        </authorList>
    </citation>
    <scope>NUCLEOTIDE SEQUENCE [LARGE SCALE GENOMIC DNA]</scope>
    <source>
        <strain evidence="2 3">ATCC 700731</strain>
    </source>
</reference>
<dbReference type="AlphaFoldDB" id="A0A7X6MZ65"/>
<dbReference type="PROSITE" id="PS51257">
    <property type="entry name" value="PROKAR_LIPOPROTEIN"/>
    <property type="match status" value="1"/>
</dbReference>
<comment type="caution">
    <text evidence="2">The sequence shown here is derived from an EMBL/GenBank/DDBJ whole genome shotgun (WGS) entry which is preliminary data.</text>
</comment>
<proteinExistence type="predicted"/>
<dbReference type="Proteomes" id="UP000518188">
    <property type="component" value="Unassembled WGS sequence"/>
</dbReference>
<accession>A0A7X6MZ65</accession>
<gene>
    <name evidence="2" type="ORF">HGA11_31910</name>
</gene>